<evidence type="ECO:0000256" key="3">
    <source>
        <dbReference type="ARBA" id="ARBA00022448"/>
    </source>
</evidence>
<dbReference type="PROSITE" id="PS00216">
    <property type="entry name" value="SUGAR_TRANSPORT_1"/>
    <property type="match status" value="1"/>
</dbReference>
<gene>
    <name evidence="10" type="ORF">CLV63_1234</name>
</gene>
<keyword evidence="11" id="KW-1185">Reference proteome</keyword>
<dbReference type="NCBIfam" id="TIGR00879">
    <property type="entry name" value="SP"/>
    <property type="match status" value="1"/>
</dbReference>
<evidence type="ECO:0000256" key="7">
    <source>
        <dbReference type="RuleBase" id="RU003346"/>
    </source>
</evidence>
<feature type="transmembrane region" description="Helical" evidence="8">
    <location>
        <begin position="6"/>
        <end position="25"/>
    </location>
</feature>
<feature type="transmembrane region" description="Helical" evidence="8">
    <location>
        <begin position="236"/>
        <end position="261"/>
    </location>
</feature>
<feature type="transmembrane region" description="Helical" evidence="8">
    <location>
        <begin position="143"/>
        <end position="165"/>
    </location>
</feature>
<evidence type="ECO:0000256" key="5">
    <source>
        <dbReference type="ARBA" id="ARBA00022989"/>
    </source>
</evidence>
<dbReference type="PANTHER" id="PTHR48020:SF12">
    <property type="entry name" value="PROTON MYO-INOSITOL COTRANSPORTER"/>
    <property type="match status" value="1"/>
</dbReference>
<dbReference type="AlphaFoldDB" id="A0A2P8CYW6"/>
<feature type="transmembrane region" description="Helical" evidence="8">
    <location>
        <begin position="177"/>
        <end position="201"/>
    </location>
</feature>
<dbReference type="SUPFAM" id="SSF103473">
    <property type="entry name" value="MFS general substrate transporter"/>
    <property type="match status" value="1"/>
</dbReference>
<dbReference type="InterPro" id="IPR003663">
    <property type="entry name" value="Sugar/inositol_transpt"/>
</dbReference>
<feature type="transmembrane region" description="Helical" evidence="8">
    <location>
        <begin position="208"/>
        <end position="230"/>
    </location>
</feature>
<evidence type="ECO:0000256" key="4">
    <source>
        <dbReference type="ARBA" id="ARBA00022692"/>
    </source>
</evidence>
<accession>A0A2P8CYW6</accession>
<dbReference type="InterPro" id="IPR005829">
    <property type="entry name" value="Sugar_transporter_CS"/>
</dbReference>
<dbReference type="PROSITE" id="PS00217">
    <property type="entry name" value="SUGAR_TRANSPORT_2"/>
    <property type="match status" value="1"/>
</dbReference>
<evidence type="ECO:0000259" key="9">
    <source>
        <dbReference type="PROSITE" id="PS50850"/>
    </source>
</evidence>
<feature type="transmembrane region" description="Helical" evidence="8">
    <location>
        <begin position="273"/>
        <end position="297"/>
    </location>
</feature>
<comment type="subcellular location">
    <subcellularLocation>
        <location evidence="1">Cell membrane</location>
        <topology evidence="1">Multi-pass membrane protein</topology>
    </subcellularLocation>
</comment>
<dbReference type="GO" id="GO:0005886">
    <property type="term" value="C:plasma membrane"/>
    <property type="evidence" value="ECO:0007669"/>
    <property type="project" value="UniProtKB-SubCell"/>
</dbReference>
<dbReference type="Proteomes" id="UP000240542">
    <property type="component" value="Unassembled WGS sequence"/>
</dbReference>
<dbReference type="PROSITE" id="PS50850">
    <property type="entry name" value="MFS"/>
    <property type="match status" value="1"/>
</dbReference>
<dbReference type="GO" id="GO:0022857">
    <property type="term" value="F:transmembrane transporter activity"/>
    <property type="evidence" value="ECO:0007669"/>
    <property type="project" value="InterPro"/>
</dbReference>
<evidence type="ECO:0000313" key="11">
    <source>
        <dbReference type="Proteomes" id="UP000240542"/>
    </source>
</evidence>
<dbReference type="PANTHER" id="PTHR48020">
    <property type="entry name" value="PROTON MYO-INOSITOL COTRANSPORTER"/>
    <property type="match status" value="1"/>
</dbReference>
<evidence type="ECO:0000256" key="8">
    <source>
        <dbReference type="SAM" id="Phobius"/>
    </source>
</evidence>
<dbReference type="InterPro" id="IPR005828">
    <property type="entry name" value="MFS_sugar_transport-like"/>
</dbReference>
<dbReference type="InterPro" id="IPR020846">
    <property type="entry name" value="MFS_dom"/>
</dbReference>
<comment type="caution">
    <text evidence="10">The sequence shown here is derived from an EMBL/GenBank/DDBJ whole genome shotgun (WGS) entry which is preliminary data.</text>
</comment>
<evidence type="ECO:0000256" key="1">
    <source>
        <dbReference type="ARBA" id="ARBA00004651"/>
    </source>
</evidence>
<keyword evidence="4 8" id="KW-0812">Transmembrane</keyword>
<evidence type="ECO:0000313" key="10">
    <source>
        <dbReference type="EMBL" id="PSK90175.1"/>
    </source>
</evidence>
<evidence type="ECO:0000256" key="6">
    <source>
        <dbReference type="ARBA" id="ARBA00023136"/>
    </source>
</evidence>
<feature type="transmembrane region" description="Helical" evidence="8">
    <location>
        <begin position="303"/>
        <end position="323"/>
    </location>
</feature>
<dbReference type="PRINTS" id="PR00171">
    <property type="entry name" value="SUGRTRNSPORT"/>
</dbReference>
<protein>
    <submittedName>
        <fullName evidence="10">Sugar porter (SP) family MFS transporter</fullName>
    </submittedName>
</protein>
<evidence type="ECO:0000256" key="2">
    <source>
        <dbReference type="ARBA" id="ARBA00010992"/>
    </source>
</evidence>
<name>A0A2P8CYW6_9ACTN</name>
<organism evidence="10 11">
    <name type="scientific">Murinocardiopsis flavida</name>
    <dbReference type="NCBI Taxonomy" id="645275"/>
    <lineage>
        <taxon>Bacteria</taxon>
        <taxon>Bacillati</taxon>
        <taxon>Actinomycetota</taxon>
        <taxon>Actinomycetes</taxon>
        <taxon>Streptosporangiales</taxon>
        <taxon>Nocardiopsidaceae</taxon>
        <taxon>Murinocardiopsis</taxon>
    </lineage>
</organism>
<keyword evidence="5 8" id="KW-1133">Transmembrane helix</keyword>
<dbReference type="InterPro" id="IPR050814">
    <property type="entry name" value="Myo-inositol_Transporter"/>
</dbReference>
<sequence>MSRVVIGVGVGAVSVLVPVYIAELAPPRVRGALVSAFQLLITIGILVAYGVNAAFADTQAWRWSLGLAAVPGVLLALGILAVPESPRWLVTAGRTDQARAVLGRLRGAGGVEAELAEITRVGRENADQGAWRDVFAPRVRRRLVVGMLMAFFAQVCGINAVIYFAPQILQSSGFDTAAALLATVGLGVVNVLLTVVGMLLVDRVGRKPMLAIGVIGMTVSLAVLATTFTVGTGSGWVAFACLAVYIVAYAVSPGMLCFVVISEIFPLRLRGKATSLSLLVNFVANLIVALAFLPMLLALGTAATFWVFAVVCAAFLAFTILLVPETKGRTLEEVERDLG</sequence>
<reference evidence="10 11" key="1">
    <citation type="submission" date="2018-03" db="EMBL/GenBank/DDBJ databases">
        <title>Genomic Encyclopedia of Archaeal and Bacterial Type Strains, Phase II (KMG-II): from individual species to whole genera.</title>
        <authorList>
            <person name="Goeker M."/>
        </authorList>
    </citation>
    <scope>NUCLEOTIDE SEQUENCE [LARGE SCALE GENOMIC DNA]</scope>
    <source>
        <strain evidence="10 11">DSM 45312</strain>
    </source>
</reference>
<dbReference type="InterPro" id="IPR036259">
    <property type="entry name" value="MFS_trans_sf"/>
</dbReference>
<comment type="similarity">
    <text evidence="2 7">Belongs to the major facilitator superfamily. Sugar transporter (TC 2.A.1.1) family.</text>
</comment>
<keyword evidence="6 8" id="KW-0472">Membrane</keyword>
<dbReference type="Gene3D" id="1.20.1250.20">
    <property type="entry name" value="MFS general substrate transporter like domains"/>
    <property type="match status" value="1"/>
</dbReference>
<feature type="transmembrane region" description="Helical" evidence="8">
    <location>
        <begin position="32"/>
        <end position="51"/>
    </location>
</feature>
<proteinExistence type="inferred from homology"/>
<feature type="domain" description="Major facilitator superfamily (MFS) profile" evidence="9">
    <location>
        <begin position="1"/>
        <end position="327"/>
    </location>
</feature>
<dbReference type="EMBL" id="PYGA01000023">
    <property type="protein sequence ID" value="PSK90175.1"/>
    <property type="molecule type" value="Genomic_DNA"/>
</dbReference>
<keyword evidence="3 7" id="KW-0813">Transport</keyword>
<feature type="transmembrane region" description="Helical" evidence="8">
    <location>
        <begin position="63"/>
        <end position="82"/>
    </location>
</feature>
<dbReference type="Pfam" id="PF00083">
    <property type="entry name" value="Sugar_tr"/>
    <property type="match status" value="1"/>
</dbReference>